<evidence type="ECO:0000313" key="3">
    <source>
        <dbReference type="Proteomes" id="UP000477951"/>
    </source>
</evidence>
<evidence type="ECO:0000256" key="1">
    <source>
        <dbReference type="SAM" id="SignalP"/>
    </source>
</evidence>
<evidence type="ECO:0008006" key="4">
    <source>
        <dbReference type="Google" id="ProtNLM"/>
    </source>
</evidence>
<feature type="chain" id="PRO_5026891300" description="EexN family lipoprotein" evidence="1">
    <location>
        <begin position="21"/>
        <end position="94"/>
    </location>
</feature>
<protein>
    <recommendedName>
        <fullName evidence="4">EexN family lipoprotein</fullName>
    </recommendedName>
</protein>
<dbReference type="EMBL" id="WPHR01000013">
    <property type="protein sequence ID" value="MUZ74223.1"/>
    <property type="molecule type" value="Genomic_DNA"/>
</dbReference>
<reference evidence="2 3" key="1">
    <citation type="submission" date="2019-12" db="EMBL/GenBank/DDBJ databases">
        <title>Whole-genome sequencing of Allorhizobium vitis.</title>
        <authorList>
            <person name="Gan H.M."/>
            <person name="Szegedi E."/>
            <person name="Burr T."/>
            <person name="Savka M.A."/>
        </authorList>
    </citation>
    <scope>NUCLEOTIDE SEQUENCE [LARGE SCALE GENOMIC DNA]</scope>
    <source>
        <strain evidence="2 3">CG516</strain>
    </source>
</reference>
<dbReference type="Proteomes" id="UP000477951">
    <property type="component" value="Unassembled WGS sequence"/>
</dbReference>
<name>A0A6L6VEL0_AGRVI</name>
<dbReference type="AlphaFoldDB" id="A0A6L6VEL0"/>
<organism evidence="2 3">
    <name type="scientific">Agrobacterium vitis</name>
    <name type="common">Rhizobium vitis</name>
    <dbReference type="NCBI Taxonomy" id="373"/>
    <lineage>
        <taxon>Bacteria</taxon>
        <taxon>Pseudomonadati</taxon>
        <taxon>Pseudomonadota</taxon>
        <taxon>Alphaproteobacteria</taxon>
        <taxon>Hyphomicrobiales</taxon>
        <taxon>Rhizobiaceae</taxon>
        <taxon>Rhizobium/Agrobacterium group</taxon>
        <taxon>Agrobacterium</taxon>
    </lineage>
</organism>
<accession>A0A6L6VEL0</accession>
<gene>
    <name evidence="2" type="ORF">GOZ90_16165</name>
</gene>
<keyword evidence="1" id="KW-0732">Signal</keyword>
<sequence>MRSRMLLALLPLLPALLSLKGCETLSTLSVQPSHDRKPNVSAAVMADCGELAYIPAGVDRDDEYQLWGQDRKALADCRALNAAKAATINSLQGN</sequence>
<comment type="caution">
    <text evidence="2">The sequence shown here is derived from an EMBL/GenBank/DDBJ whole genome shotgun (WGS) entry which is preliminary data.</text>
</comment>
<evidence type="ECO:0000313" key="2">
    <source>
        <dbReference type="EMBL" id="MUZ74223.1"/>
    </source>
</evidence>
<proteinExistence type="predicted"/>
<feature type="signal peptide" evidence="1">
    <location>
        <begin position="1"/>
        <end position="20"/>
    </location>
</feature>